<dbReference type="OrthoDB" id="9052589at2"/>
<accession>A0A1H0P2K7</accession>
<proteinExistence type="predicted"/>
<evidence type="ECO:0000313" key="2">
    <source>
        <dbReference type="Proteomes" id="UP000198827"/>
    </source>
</evidence>
<name>A0A1H0P2K7_9PSED</name>
<dbReference type="Proteomes" id="UP000198827">
    <property type="component" value="Chromosome I"/>
</dbReference>
<protein>
    <recommendedName>
        <fullName evidence="3">HNH endonuclease</fullName>
    </recommendedName>
</protein>
<sequence length="241" mass="27104">MAFSPKVATLIAYRSGYICNNPECNVLTIGPATSDPQLSTKKGEAAHIVGEKPGAARYEDIGTAQVGSAENGLWLCVACHTLIDKNNGVDHKTSELRGWKSSHEELMSVLLRTHRSPLPLVRRFSANTKVAQNMVDTLSHRGVMFQPYVMEDPTAAIASIKQIRLRLLRCLRQIDLDNRLRDICNDLISAFRDLMNETSRDDRYLNSYIDILRRRCGLSLYRLEHEYGCIITGDITAIVQR</sequence>
<evidence type="ECO:0008006" key="3">
    <source>
        <dbReference type="Google" id="ProtNLM"/>
    </source>
</evidence>
<gene>
    <name evidence="1" type="ORF">SAMN04489798_4387</name>
</gene>
<dbReference type="AlphaFoldDB" id="A0A1H0P2K7"/>
<dbReference type="RefSeq" id="WP_090183971.1">
    <property type="nucleotide sequence ID" value="NZ_LT629705.1"/>
</dbReference>
<evidence type="ECO:0000313" key="1">
    <source>
        <dbReference type="EMBL" id="SDO98890.1"/>
    </source>
</evidence>
<dbReference type="EMBL" id="LT629705">
    <property type="protein sequence ID" value="SDO98890.1"/>
    <property type="molecule type" value="Genomic_DNA"/>
</dbReference>
<reference evidence="1 2" key="1">
    <citation type="submission" date="2016-10" db="EMBL/GenBank/DDBJ databases">
        <authorList>
            <person name="de Groot N.N."/>
        </authorList>
    </citation>
    <scope>NUCLEOTIDE SEQUENCE [LARGE SCALE GENOMIC DNA]</scope>
    <source>
        <strain evidence="1 2">CECT 7543</strain>
    </source>
</reference>
<organism evidence="1 2">
    <name type="scientific">Pseudomonas arsenicoxydans</name>
    <dbReference type="NCBI Taxonomy" id="702115"/>
    <lineage>
        <taxon>Bacteria</taxon>
        <taxon>Pseudomonadati</taxon>
        <taxon>Pseudomonadota</taxon>
        <taxon>Gammaproteobacteria</taxon>
        <taxon>Pseudomonadales</taxon>
        <taxon>Pseudomonadaceae</taxon>
        <taxon>Pseudomonas</taxon>
    </lineage>
</organism>